<protein>
    <submittedName>
        <fullName evidence="2">Uncharacterized protein</fullName>
    </submittedName>
</protein>
<feature type="compositionally biased region" description="Low complexity" evidence="1">
    <location>
        <begin position="139"/>
        <end position="161"/>
    </location>
</feature>
<feature type="compositionally biased region" description="Low complexity" evidence="1">
    <location>
        <begin position="298"/>
        <end position="316"/>
    </location>
</feature>
<dbReference type="EMBL" id="ML977010">
    <property type="protein sequence ID" value="KAF1952498.1"/>
    <property type="molecule type" value="Genomic_DNA"/>
</dbReference>
<feature type="compositionally biased region" description="Polar residues" evidence="1">
    <location>
        <begin position="196"/>
        <end position="216"/>
    </location>
</feature>
<dbReference type="Proteomes" id="UP000800035">
    <property type="component" value="Unassembled WGS sequence"/>
</dbReference>
<dbReference type="OrthoDB" id="4120989at2759"/>
<accession>A0A6A5TJF1</accession>
<keyword evidence="3" id="KW-1185">Reference proteome</keyword>
<feature type="compositionally biased region" description="Pro residues" evidence="1">
    <location>
        <begin position="273"/>
        <end position="297"/>
    </location>
</feature>
<feature type="compositionally biased region" description="Low complexity" evidence="1">
    <location>
        <begin position="179"/>
        <end position="195"/>
    </location>
</feature>
<dbReference type="AlphaFoldDB" id="A0A6A5TJF1"/>
<evidence type="ECO:0000313" key="2">
    <source>
        <dbReference type="EMBL" id="KAF1952498.1"/>
    </source>
</evidence>
<feature type="region of interest" description="Disordered" evidence="1">
    <location>
        <begin position="1"/>
        <end position="20"/>
    </location>
</feature>
<feature type="compositionally biased region" description="Polar residues" evidence="1">
    <location>
        <begin position="167"/>
        <end position="178"/>
    </location>
</feature>
<sequence>MNSSTRLYERLGQIPQDPGDPESIDDLIVCAFGAFERYYVCWKNKAGEYKQDGYDLPPELSEWLWPTDGTTRDFPSLQVVFGRGDEYFASDKDGKLEFKEPEKKAPPPEELDAKSSLKRTRTMSVFQSSSDASATLFNSSLDDSSSRRSSGASQAAARPPSVLFSARSLTDTSLNSNQTSRSPSISSLRSTTDSTFTAQSPSRPTSAATTVPSRPTSDADVKPIDITTEPTPEEPKLESPITPMRFTRRSPPLSMSFKPSSFHRIPENKALPKLPPPEPTPTKPTPSLPISVSPPLPSTTRRTPSPPIQTTTSRSPQRPAPETCTCGCHAEPLPLPQPQSRPSYADASIQTDPLPSPPRTALRLDTTPSVAAIPGYSYTDSAHDTETSFDDYYYRDAPAVNPFPMGSMSAFFSKPGYQLGDGLAGGEFYEYGYGEEYGGYGGGYEEDDDDGIAAWEAANGKG</sequence>
<evidence type="ECO:0000256" key="1">
    <source>
        <dbReference type="SAM" id="MobiDB-lite"/>
    </source>
</evidence>
<feature type="compositionally biased region" description="Basic and acidic residues" evidence="1">
    <location>
        <begin position="92"/>
        <end position="115"/>
    </location>
</feature>
<organism evidence="2 3">
    <name type="scientific">Byssothecium circinans</name>
    <dbReference type="NCBI Taxonomy" id="147558"/>
    <lineage>
        <taxon>Eukaryota</taxon>
        <taxon>Fungi</taxon>
        <taxon>Dikarya</taxon>
        <taxon>Ascomycota</taxon>
        <taxon>Pezizomycotina</taxon>
        <taxon>Dothideomycetes</taxon>
        <taxon>Pleosporomycetidae</taxon>
        <taxon>Pleosporales</taxon>
        <taxon>Massarineae</taxon>
        <taxon>Massarinaceae</taxon>
        <taxon>Byssothecium</taxon>
    </lineage>
</organism>
<feature type="region of interest" description="Disordered" evidence="1">
    <location>
        <begin position="92"/>
        <end position="124"/>
    </location>
</feature>
<reference evidence="2" key="1">
    <citation type="journal article" date="2020" name="Stud. Mycol.">
        <title>101 Dothideomycetes genomes: a test case for predicting lifestyles and emergence of pathogens.</title>
        <authorList>
            <person name="Haridas S."/>
            <person name="Albert R."/>
            <person name="Binder M."/>
            <person name="Bloem J."/>
            <person name="Labutti K."/>
            <person name="Salamov A."/>
            <person name="Andreopoulos B."/>
            <person name="Baker S."/>
            <person name="Barry K."/>
            <person name="Bills G."/>
            <person name="Bluhm B."/>
            <person name="Cannon C."/>
            <person name="Castanera R."/>
            <person name="Culley D."/>
            <person name="Daum C."/>
            <person name="Ezra D."/>
            <person name="Gonzalez J."/>
            <person name="Henrissat B."/>
            <person name="Kuo A."/>
            <person name="Liang C."/>
            <person name="Lipzen A."/>
            <person name="Lutzoni F."/>
            <person name="Magnuson J."/>
            <person name="Mondo S."/>
            <person name="Nolan M."/>
            <person name="Ohm R."/>
            <person name="Pangilinan J."/>
            <person name="Park H.-J."/>
            <person name="Ramirez L."/>
            <person name="Alfaro M."/>
            <person name="Sun H."/>
            <person name="Tritt A."/>
            <person name="Yoshinaga Y."/>
            <person name="Zwiers L.-H."/>
            <person name="Turgeon B."/>
            <person name="Goodwin S."/>
            <person name="Spatafora J."/>
            <person name="Crous P."/>
            <person name="Grigoriev I."/>
        </authorList>
    </citation>
    <scope>NUCLEOTIDE SEQUENCE</scope>
    <source>
        <strain evidence="2">CBS 675.92</strain>
    </source>
</reference>
<gene>
    <name evidence="2" type="ORF">CC80DRAFT_175691</name>
</gene>
<feature type="region of interest" description="Disordered" evidence="1">
    <location>
        <begin position="137"/>
        <end position="362"/>
    </location>
</feature>
<proteinExistence type="predicted"/>
<evidence type="ECO:0000313" key="3">
    <source>
        <dbReference type="Proteomes" id="UP000800035"/>
    </source>
</evidence>
<name>A0A6A5TJF1_9PLEO</name>